<dbReference type="OrthoDB" id="9760040at2"/>
<dbReference type="Proteomes" id="UP000199421">
    <property type="component" value="Unassembled WGS sequence"/>
</dbReference>
<evidence type="ECO:0000313" key="3">
    <source>
        <dbReference type="Proteomes" id="UP000199421"/>
    </source>
</evidence>
<gene>
    <name evidence="2" type="ORF">SAMN05661044_03619</name>
</gene>
<dbReference type="Pfam" id="PF05960">
    <property type="entry name" value="DUF885"/>
    <property type="match status" value="1"/>
</dbReference>
<name>A0A1H7TPC2_OLID1</name>
<keyword evidence="3" id="KW-1185">Reference proteome</keyword>
<dbReference type="STRING" id="407022.SAMN05661044_03619"/>
<protein>
    <recommendedName>
        <fullName evidence="4">X-Pro dipeptidyl-peptidase</fullName>
    </recommendedName>
</protein>
<dbReference type="RefSeq" id="WP_093326960.1">
    <property type="nucleotide sequence ID" value="NZ_FOAF01000004.1"/>
</dbReference>
<dbReference type="InterPro" id="IPR010281">
    <property type="entry name" value="DUF885"/>
</dbReference>
<dbReference type="PANTHER" id="PTHR33361:SF2">
    <property type="entry name" value="DUF885 DOMAIN-CONTAINING PROTEIN"/>
    <property type="match status" value="1"/>
</dbReference>
<dbReference type="EMBL" id="FOAF01000004">
    <property type="protein sequence ID" value="SEL86395.1"/>
    <property type="molecule type" value="Genomic_DNA"/>
</dbReference>
<sequence length="594" mass="69458">MINFNSKAVQQLSKVVFAFFFLVQLQEVKAQAPDFYSQTSELAPTIIRYNQDVRTLLDFYSPRAPRGYSYQPVLNSPTQRKRLAEINQAYLQEIEQFPFEQLQVNGQVDYILLKNQIERFDEELKEEEAEYEHITALIPFAPMVYDLEKERLRGNTIDGEKVAKQLNMLAKTLKSTLETFPQQPKIDMKQAVFAQEAVTALQARLKNVYGFYNGYDPAFTWWVPKTYEEVDSLLGKYGEALVANGEIRTTQKPDKSGIKGNPVGEETLNKLLQREFIPYTPQELITLANQEFAWCDKELLKASKEMGFGDDWKKAQEQVKNSYVPVGKQPELIVKLYNDAKSFITERDWITWPELADETWGMIMMTPERQLVNPFFTGGREISISYPTPEMSYEDKLMSMRGNNPYFSRGTVQHELIPGHHLQYFMNSRYKPYRREFNTPFYTEGWALYWELLLYENGFAKTPEERIGMLFWRMHRCARIIFSLNYHLGKWSPQECIDFLVDRVGFEQANAEGEVRRSFQGNYPPLYQAAYLLGGIQIMGLKHELVDSGKMSMKEFHDAFMKENQMPIELMRAVLTKQALSKNFKTTWKFYDFK</sequence>
<accession>A0A1H7TPC2</accession>
<evidence type="ECO:0000313" key="2">
    <source>
        <dbReference type="EMBL" id="SEL86395.1"/>
    </source>
</evidence>
<dbReference type="AlphaFoldDB" id="A0A1H7TPC2"/>
<feature type="coiled-coil region" evidence="1">
    <location>
        <begin position="110"/>
        <end position="137"/>
    </location>
</feature>
<keyword evidence="1" id="KW-0175">Coiled coil</keyword>
<evidence type="ECO:0008006" key="4">
    <source>
        <dbReference type="Google" id="ProtNLM"/>
    </source>
</evidence>
<proteinExistence type="predicted"/>
<evidence type="ECO:0000256" key="1">
    <source>
        <dbReference type="SAM" id="Coils"/>
    </source>
</evidence>
<dbReference type="PANTHER" id="PTHR33361">
    <property type="entry name" value="GLR0591 PROTEIN"/>
    <property type="match status" value="1"/>
</dbReference>
<organism evidence="2 3">
    <name type="scientific">Olivibacter domesticus</name>
    <name type="common">Pseudosphingobacterium domesticum</name>
    <dbReference type="NCBI Taxonomy" id="407022"/>
    <lineage>
        <taxon>Bacteria</taxon>
        <taxon>Pseudomonadati</taxon>
        <taxon>Bacteroidota</taxon>
        <taxon>Sphingobacteriia</taxon>
        <taxon>Sphingobacteriales</taxon>
        <taxon>Sphingobacteriaceae</taxon>
        <taxon>Olivibacter</taxon>
    </lineage>
</organism>
<reference evidence="3" key="1">
    <citation type="submission" date="2016-10" db="EMBL/GenBank/DDBJ databases">
        <authorList>
            <person name="Varghese N."/>
            <person name="Submissions S."/>
        </authorList>
    </citation>
    <scope>NUCLEOTIDE SEQUENCE [LARGE SCALE GENOMIC DNA]</scope>
    <source>
        <strain evidence="3">DSM 18733</strain>
    </source>
</reference>